<evidence type="ECO:0000256" key="1">
    <source>
        <dbReference type="SAM" id="MobiDB-lite"/>
    </source>
</evidence>
<reference evidence="2 3" key="1">
    <citation type="journal article" date="2015" name="Genome Announc.">
        <title>Complete Genome Sequences of Four Novel Escherichia coli Bacteriophages Belonging to New Phage Groups.</title>
        <authorList>
            <person name="Carstens A.B."/>
            <person name="Kot W."/>
            <person name="Hansen L.H."/>
        </authorList>
    </citation>
    <scope>NUCLEOTIDE SEQUENCE [LARGE SCALE GENOMIC DNA]</scope>
</reference>
<reference evidence="3" key="2">
    <citation type="submission" date="2015-01" db="EMBL/GenBank/DDBJ databases">
        <title>Complete sequence of three novel 9g-like phages.</title>
        <authorList>
            <person name="Carstens A.B."/>
            <person name="Hansen L.H."/>
            <person name="Kot W."/>
        </authorList>
    </citation>
    <scope>NUCLEOTIDE SEQUENCE [LARGE SCALE GENOMIC DNA]</scope>
</reference>
<dbReference type="Proteomes" id="UP000033025">
    <property type="component" value="Segment"/>
</dbReference>
<dbReference type="KEGG" id="vg:26645492"/>
<dbReference type="EMBL" id="KP719134">
    <property type="protein sequence ID" value="AKA61077.1"/>
    <property type="molecule type" value="Genomic_DNA"/>
</dbReference>
<dbReference type="GeneID" id="26645492"/>
<evidence type="ECO:0000313" key="3">
    <source>
        <dbReference type="Proteomes" id="UP000033025"/>
    </source>
</evidence>
<sequence>MAKEKTPEQLEAEEAAKKAAKEAEAKKKREAEEKAARELQAKVDAAMNEATAGYNVIEGAMSAVKEQFATLNEGSLLDEVKAVEGVVTAQLKTAKEGLKAVKAAARKVKDNDQLKTAVAASEDLVSSIESTLKDVKGRVSAAREATKAAEKAQRDAQRAEKKRLQDEERARKAAEREAKKEPEQNGIRKPGVGTLCRAAWDIFDAVTMELGQTAPISYVLPVALDKGLNEANVKAEYARWKKYMGITGRVSVPVPANIAQAAANVEIPSQKTAE</sequence>
<keyword evidence="3" id="KW-1185">Reference proteome</keyword>
<dbReference type="OrthoDB" id="9542at10239"/>
<name>A0A0E3GML7_9CAUD</name>
<protein>
    <submittedName>
        <fullName evidence="2">Uncharacterized protein</fullName>
    </submittedName>
</protein>
<dbReference type="RefSeq" id="YP_009219317.1">
    <property type="nucleotide sequence ID" value="NC_029021.1"/>
</dbReference>
<feature type="region of interest" description="Disordered" evidence="1">
    <location>
        <begin position="1"/>
        <end position="34"/>
    </location>
</feature>
<organism evidence="2 3">
    <name type="scientific">Enterobacteria phage JenK1</name>
    <dbReference type="NCBI Taxonomy" id="1610836"/>
    <lineage>
        <taxon>Viruses</taxon>
        <taxon>Duplodnaviria</taxon>
        <taxon>Heunggongvirae</taxon>
        <taxon>Uroviricota</taxon>
        <taxon>Caudoviricetes</taxon>
        <taxon>Queuovirinae</taxon>
        <taxon>Nonagvirus</taxon>
        <taxon>Nonagvirus JenK1</taxon>
    </lineage>
</organism>
<accession>A0A0E3GML7</accession>
<evidence type="ECO:0000313" key="2">
    <source>
        <dbReference type="EMBL" id="AKA61077.1"/>
    </source>
</evidence>
<proteinExistence type="predicted"/>
<feature type="region of interest" description="Disordered" evidence="1">
    <location>
        <begin position="144"/>
        <end position="188"/>
    </location>
</feature>
<feature type="compositionally biased region" description="Basic and acidic residues" evidence="1">
    <location>
        <begin position="144"/>
        <end position="183"/>
    </location>
</feature>